<reference evidence="2 3" key="1">
    <citation type="submission" date="2024-04" db="EMBL/GenBank/DDBJ databases">
        <title>Draft genome sequence of Pseudophaeobacter arcticus NBRC 116598.</title>
        <authorList>
            <person name="Miyakawa T."/>
            <person name="Kusuya Y."/>
            <person name="Miura T."/>
        </authorList>
    </citation>
    <scope>NUCLEOTIDE SEQUENCE [LARGE SCALE GENOMIC DNA]</scope>
    <source>
        <strain evidence="2 3">SU-CL00105</strain>
    </source>
</reference>
<organism evidence="2 3">
    <name type="scientific">Pseudophaeobacter arcticus</name>
    <dbReference type="NCBI Taxonomy" id="385492"/>
    <lineage>
        <taxon>Bacteria</taxon>
        <taxon>Pseudomonadati</taxon>
        <taxon>Pseudomonadota</taxon>
        <taxon>Alphaproteobacteria</taxon>
        <taxon>Rhodobacterales</taxon>
        <taxon>Paracoccaceae</taxon>
        <taxon>Pseudophaeobacter</taxon>
    </lineage>
</organism>
<proteinExistence type="predicted"/>
<accession>A0ABQ0ARY0</accession>
<evidence type="ECO:0008006" key="4">
    <source>
        <dbReference type="Google" id="ProtNLM"/>
    </source>
</evidence>
<feature type="compositionally biased region" description="Basic and acidic residues" evidence="1">
    <location>
        <begin position="1"/>
        <end position="33"/>
    </location>
</feature>
<dbReference type="RefSeq" id="WP_353402596.1">
    <property type="nucleotide sequence ID" value="NZ_BAABWU010000026.1"/>
</dbReference>
<name>A0ABQ0ARY0_9RHOB</name>
<evidence type="ECO:0000256" key="1">
    <source>
        <dbReference type="SAM" id="MobiDB-lite"/>
    </source>
</evidence>
<dbReference type="Proteomes" id="UP001441944">
    <property type="component" value="Unassembled WGS sequence"/>
</dbReference>
<sequence>MPRKLDTSRLEKFAPKPRRDATETHREPEEVKAPAKASVPPSEQPWPSREAPQEGQFTIRAPLDEIARFKKMCQQDRFKYTYAAMLSILMDRFEEDEGSSR</sequence>
<gene>
    <name evidence="2" type="ORF">NBRC116598_40970</name>
</gene>
<keyword evidence="3" id="KW-1185">Reference proteome</keyword>
<protein>
    <recommendedName>
        <fullName evidence="4">Plasmid segregation centromere-binding protein ParG</fullName>
    </recommendedName>
</protein>
<feature type="region of interest" description="Disordered" evidence="1">
    <location>
        <begin position="1"/>
        <end position="55"/>
    </location>
</feature>
<evidence type="ECO:0000313" key="3">
    <source>
        <dbReference type="Proteomes" id="UP001441944"/>
    </source>
</evidence>
<evidence type="ECO:0000313" key="2">
    <source>
        <dbReference type="EMBL" id="GAA6198652.1"/>
    </source>
</evidence>
<comment type="caution">
    <text evidence="2">The sequence shown here is derived from an EMBL/GenBank/DDBJ whole genome shotgun (WGS) entry which is preliminary data.</text>
</comment>
<dbReference type="EMBL" id="BAABWU010000026">
    <property type="protein sequence ID" value="GAA6198652.1"/>
    <property type="molecule type" value="Genomic_DNA"/>
</dbReference>